<dbReference type="Proteomes" id="UP001055111">
    <property type="component" value="Unassembled WGS sequence"/>
</dbReference>
<dbReference type="InterPro" id="IPR016181">
    <property type="entry name" value="Acyl_CoA_acyltransferase"/>
</dbReference>
<gene>
    <name evidence="2" type="ORF">CBA19CS42_11210</name>
</gene>
<feature type="domain" description="N-acetyltransferase" evidence="1">
    <location>
        <begin position="7"/>
        <end position="155"/>
    </location>
</feature>
<organism evidence="2 3">
    <name type="scientific">Caballeronia novacaledonica</name>
    <dbReference type="NCBI Taxonomy" id="1544861"/>
    <lineage>
        <taxon>Bacteria</taxon>
        <taxon>Pseudomonadati</taxon>
        <taxon>Pseudomonadota</taxon>
        <taxon>Betaproteobacteria</taxon>
        <taxon>Burkholderiales</taxon>
        <taxon>Burkholderiaceae</taxon>
        <taxon>Caballeronia</taxon>
    </lineage>
</organism>
<accession>A0AA37MGR0</accession>
<dbReference type="RefSeq" id="WP_238211614.1">
    <property type="nucleotide sequence ID" value="NZ_BPUS01000003.1"/>
</dbReference>
<evidence type="ECO:0000313" key="3">
    <source>
        <dbReference type="Proteomes" id="UP001055111"/>
    </source>
</evidence>
<dbReference type="Gene3D" id="3.40.630.30">
    <property type="match status" value="1"/>
</dbReference>
<dbReference type="GO" id="GO:0016747">
    <property type="term" value="F:acyltransferase activity, transferring groups other than amino-acyl groups"/>
    <property type="evidence" value="ECO:0007669"/>
    <property type="project" value="InterPro"/>
</dbReference>
<evidence type="ECO:0000313" key="2">
    <source>
        <dbReference type="EMBL" id="GJH25080.1"/>
    </source>
</evidence>
<dbReference type="SUPFAM" id="SSF55729">
    <property type="entry name" value="Acyl-CoA N-acyltransferases (Nat)"/>
    <property type="match status" value="1"/>
</dbReference>
<dbReference type="InterPro" id="IPR000182">
    <property type="entry name" value="GNAT_dom"/>
</dbReference>
<dbReference type="PROSITE" id="PS51186">
    <property type="entry name" value="GNAT"/>
    <property type="match status" value="1"/>
</dbReference>
<dbReference type="CDD" id="cd04301">
    <property type="entry name" value="NAT_SF"/>
    <property type="match status" value="1"/>
</dbReference>
<evidence type="ECO:0000259" key="1">
    <source>
        <dbReference type="PROSITE" id="PS51186"/>
    </source>
</evidence>
<reference evidence="2" key="1">
    <citation type="submission" date="2022-09" db="EMBL/GenBank/DDBJ databases">
        <title>Isolation and characterization of 3-chlorobenzoate degrading bacteria from soils in Shizuoka.</title>
        <authorList>
            <person name="Ifat A."/>
            <person name="Ogawa N."/>
            <person name="Kimbara K."/>
            <person name="Moriuchi R."/>
            <person name="Dohra H."/>
            <person name="Shintani M."/>
        </authorList>
    </citation>
    <scope>NUCLEOTIDE SEQUENCE</scope>
    <source>
        <strain evidence="2">19CS4-2</strain>
    </source>
</reference>
<comment type="caution">
    <text evidence="2">The sequence shown here is derived from an EMBL/GenBank/DDBJ whole genome shotgun (WGS) entry which is preliminary data.</text>
</comment>
<name>A0AA37MGR0_9BURK</name>
<proteinExistence type="predicted"/>
<dbReference type="AlphaFoldDB" id="A0AA37MGR0"/>
<dbReference type="Pfam" id="PF00583">
    <property type="entry name" value="Acetyltransf_1"/>
    <property type="match status" value="1"/>
</dbReference>
<dbReference type="EMBL" id="BPUS01000003">
    <property type="protein sequence ID" value="GJH25080.1"/>
    <property type="molecule type" value="Genomic_DNA"/>
</dbReference>
<protein>
    <submittedName>
        <fullName evidence="2">GNAT family N-acetyltransferase</fullName>
    </submittedName>
</protein>
<sequence length="167" mass="18577">MDDFETIYIGSEDPDALDARMLCDERQIYLAAMTGHNAQHGIASGDLRSMRARFVVARNAMGEAMGCGAIRRHSYHVAEVRLFYVRPRYRGLEASLLCYLEEQARLLGYHMLRLSATSAERSASRACEASGYRRVPADPDSLQPGETVCFEKPLGVADTWTVTPATK</sequence>